<evidence type="ECO:0000313" key="2">
    <source>
        <dbReference type="Proteomes" id="UP000033448"/>
    </source>
</evidence>
<protein>
    <recommendedName>
        <fullName evidence="3">Glycosyltransferase WbsX</fullName>
    </recommendedName>
</protein>
<dbReference type="RefSeq" id="WP_052674282.1">
    <property type="nucleotide sequence ID" value="NZ_JYIT01000074.1"/>
</dbReference>
<dbReference type="OrthoDB" id="9815339at2"/>
<evidence type="ECO:0008006" key="3">
    <source>
        <dbReference type="Google" id="ProtNLM"/>
    </source>
</evidence>
<proteinExistence type="predicted"/>
<dbReference type="EMBL" id="JYIT01000074">
    <property type="protein sequence ID" value="KJL24264.1"/>
    <property type="molecule type" value="Genomic_DNA"/>
</dbReference>
<dbReference type="PANTHER" id="PTHR41244">
    <property type="entry name" value="RHAMNAN SYNTHESIS F"/>
    <property type="match status" value="1"/>
</dbReference>
<accession>A0A0F0KUW9</accession>
<reference evidence="1 2" key="1">
    <citation type="submission" date="2015-02" db="EMBL/GenBank/DDBJ databases">
        <title>Draft genome sequences of ten Microbacterium spp. with emphasis on heavy metal contaminated environments.</title>
        <authorList>
            <person name="Corretto E."/>
        </authorList>
    </citation>
    <scope>NUCLEOTIDE SEQUENCE [LARGE SCALE GENOMIC DNA]</scope>
    <source>
        <strain evidence="1 2">DSM 23848</strain>
    </source>
</reference>
<dbReference type="InterPro" id="IPR032719">
    <property type="entry name" value="WbsX"/>
</dbReference>
<gene>
    <name evidence="1" type="ORF">RL72_01755</name>
</gene>
<dbReference type="Proteomes" id="UP000033448">
    <property type="component" value="Unassembled WGS sequence"/>
</dbReference>
<dbReference type="PATRIC" id="fig|582680.7.peg.1799"/>
<keyword evidence="2" id="KW-1185">Reference proteome</keyword>
<sequence>MSPAENDSARPLVLAYYFPNWHRDERNSEWFTPDWDEWHLVRNAKPRFPGHRQPRVPALGYFDEASPGVAEMQIALASTYGVDGFLIDYYWYDDGPYLQRALDEGIMQARNRGDVRFALMWANHQLLDIFPAPDRSPDRLKNGAIGREAFEAMVHHIITEYFSSPNYLTIDGCPWFSLYEVGTFVSGMGGLQQASDALEWFRQQVIAAGFPGLHLDLLVWGFGVLPEAVTVDDDADIVRALTADSASSYVWIHHADMADFPFPQASAQALREAAFADYERLAASLEVPFYPNVTVGWDSSPRVAQSAPFAHGDYPRTPVWDQTPQEFAEGLRRAQEFLREHAPRNPIVTINAWNEWTEGSSLLPDRDHGLAYLEAIREVFGEPRPLDVANLADETIPPSTIDSPVREVR</sequence>
<evidence type="ECO:0000313" key="1">
    <source>
        <dbReference type="EMBL" id="KJL24264.1"/>
    </source>
</evidence>
<organism evidence="1 2">
    <name type="scientific">Microbacterium azadirachtae</name>
    <dbReference type="NCBI Taxonomy" id="582680"/>
    <lineage>
        <taxon>Bacteria</taxon>
        <taxon>Bacillati</taxon>
        <taxon>Actinomycetota</taxon>
        <taxon>Actinomycetes</taxon>
        <taxon>Micrococcales</taxon>
        <taxon>Microbacteriaceae</taxon>
        <taxon>Microbacterium</taxon>
    </lineage>
</organism>
<dbReference type="AlphaFoldDB" id="A0A0F0KUW9"/>
<dbReference type="Gene3D" id="3.20.20.80">
    <property type="entry name" value="Glycosidases"/>
    <property type="match status" value="1"/>
</dbReference>
<dbReference type="Pfam" id="PF14307">
    <property type="entry name" value="Glyco_tran_WbsX"/>
    <property type="match status" value="1"/>
</dbReference>
<comment type="caution">
    <text evidence="1">The sequence shown here is derived from an EMBL/GenBank/DDBJ whole genome shotgun (WGS) entry which is preliminary data.</text>
</comment>
<dbReference type="PANTHER" id="PTHR41244:SF1">
    <property type="entry name" value="GLYCOSYLTRANSFERASE"/>
    <property type="match status" value="1"/>
</dbReference>
<name>A0A0F0KUW9_9MICO</name>